<protein>
    <submittedName>
        <fullName evidence="1">Uncharacterized protein</fullName>
    </submittedName>
</protein>
<name>A0AAD7Z645_DIPPU</name>
<dbReference type="AlphaFoldDB" id="A0AAD7Z645"/>
<dbReference type="EMBL" id="JASPKZ010010273">
    <property type="protein sequence ID" value="KAJ9574614.1"/>
    <property type="molecule type" value="Genomic_DNA"/>
</dbReference>
<accession>A0AAD7Z645</accession>
<dbReference type="Proteomes" id="UP001233999">
    <property type="component" value="Unassembled WGS sequence"/>
</dbReference>
<proteinExistence type="predicted"/>
<evidence type="ECO:0000313" key="1">
    <source>
        <dbReference type="EMBL" id="KAJ9574614.1"/>
    </source>
</evidence>
<feature type="non-terminal residue" evidence="1">
    <location>
        <position position="1"/>
    </location>
</feature>
<reference evidence="1" key="1">
    <citation type="journal article" date="2023" name="IScience">
        <title>Live-bearing cockroach genome reveals convergent evolutionary mechanisms linked to viviparity in insects and beyond.</title>
        <authorList>
            <person name="Fouks B."/>
            <person name="Harrison M.C."/>
            <person name="Mikhailova A.A."/>
            <person name="Marchal E."/>
            <person name="English S."/>
            <person name="Carruthers M."/>
            <person name="Jennings E.C."/>
            <person name="Chiamaka E.L."/>
            <person name="Frigard R.A."/>
            <person name="Pippel M."/>
            <person name="Attardo G.M."/>
            <person name="Benoit J.B."/>
            <person name="Bornberg-Bauer E."/>
            <person name="Tobe S.S."/>
        </authorList>
    </citation>
    <scope>NUCLEOTIDE SEQUENCE</scope>
    <source>
        <strain evidence="1">Stay&amp;Tobe</strain>
    </source>
</reference>
<sequence>ETTTKTPINVGLQINSLVNMFKLPETDPKRSVQNAAQASERNVVQDISIKITFPKSNCDSCISGLNCFYLLNISVVLDYGQSILVIRIM</sequence>
<gene>
    <name evidence="1" type="ORF">L9F63_008241</name>
</gene>
<keyword evidence="2" id="KW-1185">Reference proteome</keyword>
<reference evidence="1" key="2">
    <citation type="submission" date="2023-05" db="EMBL/GenBank/DDBJ databases">
        <authorList>
            <person name="Fouks B."/>
        </authorList>
    </citation>
    <scope>NUCLEOTIDE SEQUENCE</scope>
    <source>
        <strain evidence="1">Stay&amp;Tobe</strain>
        <tissue evidence="1">Testes</tissue>
    </source>
</reference>
<feature type="non-terminal residue" evidence="1">
    <location>
        <position position="89"/>
    </location>
</feature>
<evidence type="ECO:0000313" key="2">
    <source>
        <dbReference type="Proteomes" id="UP001233999"/>
    </source>
</evidence>
<comment type="caution">
    <text evidence="1">The sequence shown here is derived from an EMBL/GenBank/DDBJ whole genome shotgun (WGS) entry which is preliminary data.</text>
</comment>
<organism evidence="1 2">
    <name type="scientific">Diploptera punctata</name>
    <name type="common">Pacific beetle cockroach</name>
    <dbReference type="NCBI Taxonomy" id="6984"/>
    <lineage>
        <taxon>Eukaryota</taxon>
        <taxon>Metazoa</taxon>
        <taxon>Ecdysozoa</taxon>
        <taxon>Arthropoda</taxon>
        <taxon>Hexapoda</taxon>
        <taxon>Insecta</taxon>
        <taxon>Pterygota</taxon>
        <taxon>Neoptera</taxon>
        <taxon>Polyneoptera</taxon>
        <taxon>Dictyoptera</taxon>
        <taxon>Blattodea</taxon>
        <taxon>Blaberoidea</taxon>
        <taxon>Blaberidae</taxon>
        <taxon>Diplopterinae</taxon>
        <taxon>Diploptera</taxon>
    </lineage>
</organism>